<proteinExistence type="predicted"/>
<gene>
    <name evidence="1" type="ORF">FH965_00295</name>
</gene>
<organism evidence="1 2">
    <name type="scientific">Streptomyces spectabilis</name>
    <dbReference type="NCBI Taxonomy" id="68270"/>
    <lineage>
        <taxon>Bacteria</taxon>
        <taxon>Bacillati</taxon>
        <taxon>Actinomycetota</taxon>
        <taxon>Actinomycetes</taxon>
        <taxon>Kitasatosporales</taxon>
        <taxon>Streptomycetaceae</taxon>
        <taxon>Streptomyces</taxon>
    </lineage>
</organism>
<dbReference type="RefSeq" id="WP_144000778.1">
    <property type="nucleotide sequence ID" value="NZ_CP040916.1"/>
</dbReference>
<dbReference type="EMBL" id="CP040916">
    <property type="protein sequence ID" value="QDQ09199.1"/>
    <property type="molecule type" value="Genomic_DNA"/>
</dbReference>
<reference evidence="1 2" key="1">
    <citation type="journal article" date="2019" name="J. Ind. Microbiol. Biotechnol.">
        <title>The complete genomic sequence of Streptomyces spectabilis NRRL-2792 and identification of secondary metabolite biosynthetic gene clusters.</title>
        <authorList>
            <person name="Sinha A."/>
            <person name="Phillips-Salemka S."/>
            <person name="Niraula T.A."/>
            <person name="Short K.A."/>
            <person name="Niraula N.P."/>
        </authorList>
    </citation>
    <scope>NUCLEOTIDE SEQUENCE [LARGE SCALE GENOMIC DNA]</scope>
    <source>
        <strain evidence="1 2">NRRL 2792</strain>
    </source>
</reference>
<accession>A0A516R0M6</accession>
<protein>
    <submittedName>
        <fullName evidence="1">Uncharacterized protein</fullName>
    </submittedName>
</protein>
<evidence type="ECO:0000313" key="1">
    <source>
        <dbReference type="EMBL" id="QDQ09199.1"/>
    </source>
</evidence>
<name>A0A516R0M6_STRST</name>
<sequence length="116" mass="12278">MDVEIDLYSGRRNPVFGLTPEAEEDLMCRIATLPPAPSGAAPLQGLGYRGLRLTNGPAANITEIVVSGGVVVVRDHDGAERVLQDEGRSLERSLADLAAAGLDPAEMAVLRRELEG</sequence>
<dbReference type="Proteomes" id="UP000316806">
    <property type="component" value="Chromosome"/>
</dbReference>
<dbReference type="AlphaFoldDB" id="A0A516R0M6"/>
<evidence type="ECO:0000313" key="2">
    <source>
        <dbReference type="Proteomes" id="UP000316806"/>
    </source>
</evidence>